<sequence length="282" mass="33067">MLCLIVGRTWDVLFRCVFGIIIDMGIITFSKSWIRLCCNSRWWETFPLAVVQHCDFMSSNHRPISALRGRGGVERGINLLNMNLVGRRSRIMIRWYMIARALDWVEERQSEPFQTVPLAFRFCEGGLQLWSHARFGRWKRELRQKRAQLARLYRESRELEGEYPEIGGGEEWFWRQRLRADWLEEGDGNMRGFLNRASERQRKNEIWRSRETRVWKETEQEVLERGGGGDIEEYGATKASGNDHSLPASLGLIGDSIIEEYLEVLNNEGLVKALEHQYCSHL</sequence>
<evidence type="ECO:0000313" key="4">
    <source>
        <dbReference type="Proteomes" id="UP000834106"/>
    </source>
</evidence>
<accession>A0AAD2E391</accession>
<dbReference type="EMBL" id="OU503050">
    <property type="protein sequence ID" value="CAI9777102.1"/>
    <property type="molecule type" value="Genomic_DNA"/>
</dbReference>
<organism evidence="3 4">
    <name type="scientific">Fraxinus pennsylvanica</name>
    <dbReference type="NCBI Taxonomy" id="56036"/>
    <lineage>
        <taxon>Eukaryota</taxon>
        <taxon>Viridiplantae</taxon>
        <taxon>Streptophyta</taxon>
        <taxon>Embryophyta</taxon>
        <taxon>Tracheophyta</taxon>
        <taxon>Spermatophyta</taxon>
        <taxon>Magnoliopsida</taxon>
        <taxon>eudicotyledons</taxon>
        <taxon>Gunneridae</taxon>
        <taxon>Pentapetalae</taxon>
        <taxon>asterids</taxon>
        <taxon>lamiids</taxon>
        <taxon>Lamiales</taxon>
        <taxon>Oleaceae</taxon>
        <taxon>Oleeae</taxon>
        <taxon>Fraxinus</taxon>
    </lineage>
</organism>
<feature type="coiled-coil region" evidence="1">
    <location>
        <begin position="135"/>
        <end position="162"/>
    </location>
</feature>
<evidence type="ECO:0000256" key="1">
    <source>
        <dbReference type="SAM" id="Coils"/>
    </source>
</evidence>
<evidence type="ECO:0000256" key="2">
    <source>
        <dbReference type="SAM" id="Phobius"/>
    </source>
</evidence>
<protein>
    <submittedName>
        <fullName evidence="3">Uncharacterized protein</fullName>
    </submittedName>
</protein>
<proteinExistence type="predicted"/>
<keyword evidence="2" id="KW-1133">Transmembrane helix</keyword>
<evidence type="ECO:0000313" key="3">
    <source>
        <dbReference type="EMBL" id="CAI9777102.1"/>
    </source>
</evidence>
<keyword evidence="4" id="KW-1185">Reference proteome</keyword>
<keyword evidence="2" id="KW-0472">Membrane</keyword>
<gene>
    <name evidence="3" type="ORF">FPE_LOCUS24532</name>
</gene>
<keyword evidence="2" id="KW-0812">Transmembrane</keyword>
<dbReference type="Proteomes" id="UP000834106">
    <property type="component" value="Chromosome 15"/>
</dbReference>
<dbReference type="AlphaFoldDB" id="A0AAD2E391"/>
<reference evidence="3" key="1">
    <citation type="submission" date="2023-05" db="EMBL/GenBank/DDBJ databases">
        <authorList>
            <person name="Huff M."/>
        </authorList>
    </citation>
    <scope>NUCLEOTIDE SEQUENCE</scope>
</reference>
<name>A0AAD2E391_9LAMI</name>
<keyword evidence="1" id="KW-0175">Coiled coil</keyword>
<feature type="transmembrane region" description="Helical" evidence="2">
    <location>
        <begin position="12"/>
        <end position="34"/>
    </location>
</feature>